<keyword evidence="2 3" id="KW-0456">Lyase</keyword>
<dbReference type="PANTHER" id="PTHR35137:SF1">
    <property type="entry name" value="CHROMOPHORE LYASE CRL, CHLOROPLASTIC"/>
    <property type="match status" value="1"/>
</dbReference>
<dbReference type="Gene3D" id="2.40.128.590">
    <property type="entry name" value="CpcT/CpeT domain"/>
    <property type="match status" value="1"/>
</dbReference>
<dbReference type="EC" id="4.-.-.-" evidence="3"/>
<protein>
    <recommendedName>
        <fullName evidence="3">Chromophore lyase CpcT/CpeT</fullName>
        <ecNumber evidence="3">4.-.-.-</ecNumber>
    </recommendedName>
</protein>
<dbReference type="Pfam" id="PF06206">
    <property type="entry name" value="CpeT"/>
    <property type="match status" value="1"/>
</dbReference>
<dbReference type="HAMAP" id="MF_01460">
    <property type="entry name" value="Chrphore_lyase_CpxT"/>
    <property type="match status" value="1"/>
</dbReference>
<dbReference type="GO" id="GO:0017006">
    <property type="term" value="P:protein-tetrapyrrole linkage"/>
    <property type="evidence" value="ECO:0007669"/>
    <property type="project" value="UniProtKB-UniRule"/>
</dbReference>
<dbReference type="AlphaFoldDB" id="A0A6M8BNW1"/>
<gene>
    <name evidence="3" type="primary">cpcT</name>
    <name evidence="4" type="ORF">HPC62_19005</name>
</gene>
<evidence type="ECO:0000256" key="2">
    <source>
        <dbReference type="ARBA" id="ARBA00023239"/>
    </source>
</evidence>
<dbReference type="PANTHER" id="PTHR35137">
    <property type="entry name" value="CHROMOPHORE LYASE CRL, CHLOROPLASTIC"/>
    <property type="match status" value="1"/>
</dbReference>
<comment type="function">
    <text evidence="3">Covalently attaches a chromophore to Cys residue(s) of phycobiliproteins.</text>
</comment>
<dbReference type="CDD" id="cd16338">
    <property type="entry name" value="CpcT"/>
    <property type="match status" value="1"/>
</dbReference>
<evidence type="ECO:0000313" key="5">
    <source>
        <dbReference type="Proteomes" id="UP000505210"/>
    </source>
</evidence>
<dbReference type="EMBL" id="CP053661">
    <property type="protein sequence ID" value="QKD84005.1"/>
    <property type="molecule type" value="Genomic_DNA"/>
</dbReference>
<dbReference type="KEGG" id="theu:HPC62_19005"/>
<reference evidence="4 5" key="1">
    <citation type="submission" date="2020-05" db="EMBL/GenBank/DDBJ databases">
        <title>Complete genome sequence of of a novel Thermoleptolyngbya strain isolated from hot springs of Ganzi, Sichuan China.</title>
        <authorList>
            <person name="Tang J."/>
            <person name="Daroch M."/>
            <person name="Li L."/>
            <person name="Waleron K."/>
            <person name="Waleron M."/>
            <person name="Waleron M."/>
        </authorList>
    </citation>
    <scope>NUCLEOTIDE SEQUENCE [LARGE SCALE GENOMIC DNA]</scope>
    <source>
        <strain evidence="4 5">PKUAC-SCTA183</strain>
    </source>
</reference>
<dbReference type="GO" id="GO:0016829">
    <property type="term" value="F:lyase activity"/>
    <property type="evidence" value="ECO:0007669"/>
    <property type="project" value="UniProtKB-KW"/>
</dbReference>
<name>A0A6M8BNW1_9CYAN</name>
<sequence length="207" mass="23245">MPPVLDLPTLARWLAGEFDNRAQSLDQPAWFVHLRLWHRPLPIRINGCLALFAEQANALYLQNPYRQRVLVLQENDDGNTDAGGGDDGKPAVQYTVQYWAFRQPDRFRGAGARPELLSDLALDDLQPLPGCRLRLRPQGDGVAAEPIEGDRCCFQYNGETRQVVLGFEASPGRFRSYDKGVDPDTGQALWGALMGPYEFTKQVDYPL</sequence>
<comment type="similarity">
    <text evidence="1 3">Belongs to the CpcT/CpeT biliprotein lyase family.</text>
</comment>
<evidence type="ECO:0000256" key="3">
    <source>
        <dbReference type="HAMAP-Rule" id="MF_01460"/>
    </source>
</evidence>
<dbReference type="InterPro" id="IPR010404">
    <property type="entry name" value="CpcT/CpeT"/>
</dbReference>
<accession>A0A6M8BNW1</accession>
<evidence type="ECO:0000256" key="1">
    <source>
        <dbReference type="ARBA" id="ARBA00008206"/>
    </source>
</evidence>
<proteinExistence type="inferred from homology"/>
<dbReference type="Proteomes" id="UP000505210">
    <property type="component" value="Chromosome"/>
</dbReference>
<keyword evidence="5" id="KW-1185">Reference proteome</keyword>
<dbReference type="InterPro" id="IPR038672">
    <property type="entry name" value="CpcT/CpeT_sf"/>
</dbReference>
<dbReference type="RefSeq" id="WP_172358074.1">
    <property type="nucleotide sequence ID" value="NZ_CP053661.1"/>
</dbReference>
<evidence type="ECO:0000313" key="4">
    <source>
        <dbReference type="EMBL" id="QKD84005.1"/>
    </source>
</evidence>
<organism evidence="4 5">
    <name type="scientific">Thermoleptolyngbya sichuanensis A183</name>
    <dbReference type="NCBI Taxonomy" id="2737172"/>
    <lineage>
        <taxon>Bacteria</taxon>
        <taxon>Bacillati</taxon>
        <taxon>Cyanobacteriota</taxon>
        <taxon>Cyanophyceae</taxon>
        <taxon>Oculatellales</taxon>
        <taxon>Oculatellaceae</taxon>
        <taxon>Thermoleptolyngbya</taxon>
        <taxon>Thermoleptolyngbya sichuanensis</taxon>
    </lineage>
</organism>